<accession>A0A495MJK4</accession>
<proteinExistence type="predicted"/>
<protein>
    <submittedName>
        <fullName evidence="1">Uncharacterized protein</fullName>
    </submittedName>
</protein>
<evidence type="ECO:0000313" key="1">
    <source>
        <dbReference type="EMBL" id="RKS25033.1"/>
    </source>
</evidence>
<reference evidence="1 2" key="1">
    <citation type="submission" date="2018-10" db="EMBL/GenBank/DDBJ databases">
        <title>Genomic Encyclopedia of Archaeal and Bacterial Type Strains, Phase II (KMG-II): from individual species to whole genera.</title>
        <authorList>
            <person name="Goeker M."/>
        </authorList>
    </citation>
    <scope>NUCLEOTIDE SEQUENCE [LARGE SCALE GENOMIC DNA]</scope>
    <source>
        <strain evidence="1 2">DSM 29537</strain>
    </source>
</reference>
<evidence type="ECO:0000313" key="2">
    <source>
        <dbReference type="Proteomes" id="UP000277579"/>
    </source>
</evidence>
<dbReference type="EMBL" id="RBLC01000001">
    <property type="protein sequence ID" value="RKS25033.1"/>
    <property type="molecule type" value="Genomic_DNA"/>
</dbReference>
<gene>
    <name evidence="1" type="ORF">CLV94_0063</name>
</gene>
<organism evidence="1 2">
    <name type="scientific">Flavobacterium endophyticum</name>
    <dbReference type="NCBI Taxonomy" id="1540163"/>
    <lineage>
        <taxon>Bacteria</taxon>
        <taxon>Pseudomonadati</taxon>
        <taxon>Bacteroidota</taxon>
        <taxon>Flavobacteriia</taxon>
        <taxon>Flavobacteriales</taxon>
        <taxon>Flavobacteriaceae</taxon>
        <taxon>Flavobacterium</taxon>
    </lineage>
</organism>
<comment type="caution">
    <text evidence="1">The sequence shown here is derived from an EMBL/GenBank/DDBJ whole genome shotgun (WGS) entry which is preliminary data.</text>
</comment>
<name>A0A495MJK4_9FLAO</name>
<sequence>MELIVFFGSVCGGRLMVLIENCMESHKIFVYDNGAFWIASLAGLIKNRLLDLETTGAGLIVYLKKSITFALEMKNRYQHSAPSFGPISDRHEAKLLAGRHGCGRYRKDFKQDL</sequence>
<dbReference type="Proteomes" id="UP000277579">
    <property type="component" value="Unassembled WGS sequence"/>
</dbReference>
<dbReference type="AlphaFoldDB" id="A0A495MJK4"/>
<dbReference type="RefSeq" id="WP_121374474.1">
    <property type="nucleotide sequence ID" value="NZ_RBLC01000001.1"/>
</dbReference>
<keyword evidence="2" id="KW-1185">Reference proteome</keyword>